<accession>A0A8R1UH63</accession>
<keyword evidence="2" id="KW-1185">Reference proteome</keyword>
<reference evidence="1" key="2">
    <citation type="submission" date="2022-06" db="UniProtKB">
        <authorList>
            <consortium name="EnsemblMetazoa"/>
        </authorList>
    </citation>
    <scope>IDENTIFICATION</scope>
    <source>
        <strain evidence="1">PS312</strain>
    </source>
</reference>
<accession>A0A2A6D322</accession>
<name>A0A2A6D322_PRIPA</name>
<dbReference type="EnsemblMetazoa" id="PPA20756.1">
    <property type="protein sequence ID" value="PPA20756.1"/>
    <property type="gene ID" value="WBGene00110310"/>
</dbReference>
<protein>
    <submittedName>
        <fullName evidence="1">Uncharacterized protein</fullName>
    </submittedName>
</protein>
<organism evidence="1 2">
    <name type="scientific">Pristionchus pacificus</name>
    <name type="common">Parasitic nematode worm</name>
    <dbReference type="NCBI Taxonomy" id="54126"/>
    <lineage>
        <taxon>Eukaryota</taxon>
        <taxon>Metazoa</taxon>
        <taxon>Ecdysozoa</taxon>
        <taxon>Nematoda</taxon>
        <taxon>Chromadorea</taxon>
        <taxon>Rhabditida</taxon>
        <taxon>Rhabditina</taxon>
        <taxon>Diplogasteromorpha</taxon>
        <taxon>Diplogasteroidea</taxon>
        <taxon>Neodiplogasteridae</taxon>
        <taxon>Pristionchus</taxon>
    </lineage>
</organism>
<evidence type="ECO:0000313" key="1">
    <source>
        <dbReference type="EnsemblMetazoa" id="PPA20756.1"/>
    </source>
</evidence>
<dbReference type="Proteomes" id="UP000005239">
    <property type="component" value="Unassembled WGS sequence"/>
</dbReference>
<dbReference type="AlphaFoldDB" id="A0A2A6D322"/>
<sequence length="236" mass="26351">MLMLHMMHQQSYDAWKAKCALEKVAREALILENPMSRKRIYSFDGETGSRHISNPSSSSRDAYVTLPTIPPVRVLVDMEMSTVVVPEKKRFLPESRANPASSMPISTCPSRYQFPPHTAATFLPLLAPSFTQQYTNQKCASIASTITPHSLPRQVLHSEYVLSPEILTAIRAIPTSLLLATLEKGQSVFRRASPVPSFTLVPERLSEIGAPPYDPCTELRNILTTAKQQRKNVSKM</sequence>
<gene>
    <name evidence="1" type="primary">WBGene00110310</name>
</gene>
<proteinExistence type="predicted"/>
<reference evidence="2" key="1">
    <citation type="journal article" date="2008" name="Nat. Genet.">
        <title>The Pristionchus pacificus genome provides a unique perspective on nematode lifestyle and parasitism.</title>
        <authorList>
            <person name="Dieterich C."/>
            <person name="Clifton S.W."/>
            <person name="Schuster L.N."/>
            <person name="Chinwalla A."/>
            <person name="Delehaunty K."/>
            <person name="Dinkelacker I."/>
            <person name="Fulton L."/>
            <person name="Fulton R."/>
            <person name="Godfrey J."/>
            <person name="Minx P."/>
            <person name="Mitreva M."/>
            <person name="Roeseler W."/>
            <person name="Tian H."/>
            <person name="Witte H."/>
            <person name="Yang S.P."/>
            <person name="Wilson R.K."/>
            <person name="Sommer R.J."/>
        </authorList>
    </citation>
    <scope>NUCLEOTIDE SEQUENCE [LARGE SCALE GENOMIC DNA]</scope>
    <source>
        <strain evidence="2">PS312</strain>
    </source>
</reference>
<evidence type="ECO:0000313" key="2">
    <source>
        <dbReference type="Proteomes" id="UP000005239"/>
    </source>
</evidence>